<proteinExistence type="predicted"/>
<dbReference type="AlphaFoldDB" id="A0A2P5CGS0"/>
<keyword evidence="3" id="KW-1185">Reference proteome</keyword>
<organism evidence="2 3">
    <name type="scientific">Parasponia andersonii</name>
    <name type="common">Sponia andersonii</name>
    <dbReference type="NCBI Taxonomy" id="3476"/>
    <lineage>
        <taxon>Eukaryota</taxon>
        <taxon>Viridiplantae</taxon>
        <taxon>Streptophyta</taxon>
        <taxon>Embryophyta</taxon>
        <taxon>Tracheophyta</taxon>
        <taxon>Spermatophyta</taxon>
        <taxon>Magnoliopsida</taxon>
        <taxon>eudicotyledons</taxon>
        <taxon>Gunneridae</taxon>
        <taxon>Pentapetalae</taxon>
        <taxon>rosids</taxon>
        <taxon>fabids</taxon>
        <taxon>Rosales</taxon>
        <taxon>Cannabaceae</taxon>
        <taxon>Parasponia</taxon>
    </lineage>
</organism>
<gene>
    <name evidence="2" type="ORF">PanWU01x14_154090</name>
</gene>
<dbReference type="EMBL" id="JXTB01000132">
    <property type="protein sequence ID" value="PON60237.1"/>
    <property type="molecule type" value="Genomic_DNA"/>
</dbReference>
<evidence type="ECO:0000313" key="2">
    <source>
        <dbReference type="EMBL" id="PON60237.1"/>
    </source>
</evidence>
<accession>A0A2P5CGS0</accession>
<evidence type="ECO:0000313" key="3">
    <source>
        <dbReference type="Proteomes" id="UP000237105"/>
    </source>
</evidence>
<protein>
    <submittedName>
        <fullName evidence="2">Uncharacterized protein</fullName>
    </submittedName>
</protein>
<sequence length="137" mass="15296">MVGRTDLVGKWVNEVWEELHWELESIKGSLQKLPSLEQGMKEILGKMSILEKMDQLVQQLEEHSKTEELFKEQAQKIDGMGASQQEACIEPKGLRVLCLGYGFVCKGINSSSEIGAQKDGSCLDTPLPNIISRFLST</sequence>
<comment type="caution">
    <text evidence="2">The sequence shown here is derived from an EMBL/GenBank/DDBJ whole genome shotgun (WGS) entry which is preliminary data.</text>
</comment>
<dbReference type="Proteomes" id="UP000237105">
    <property type="component" value="Unassembled WGS sequence"/>
</dbReference>
<feature type="coiled-coil region" evidence="1">
    <location>
        <begin position="46"/>
        <end position="73"/>
    </location>
</feature>
<evidence type="ECO:0000256" key="1">
    <source>
        <dbReference type="SAM" id="Coils"/>
    </source>
</evidence>
<reference evidence="3" key="1">
    <citation type="submission" date="2016-06" db="EMBL/GenBank/DDBJ databases">
        <title>Parallel loss of symbiosis genes in relatives of nitrogen-fixing non-legume Parasponia.</title>
        <authorList>
            <person name="Van Velzen R."/>
            <person name="Holmer R."/>
            <person name="Bu F."/>
            <person name="Rutten L."/>
            <person name="Van Zeijl A."/>
            <person name="Liu W."/>
            <person name="Santuari L."/>
            <person name="Cao Q."/>
            <person name="Sharma T."/>
            <person name="Shen D."/>
            <person name="Roswanjaya Y."/>
            <person name="Wardhani T."/>
            <person name="Kalhor M.S."/>
            <person name="Jansen J."/>
            <person name="Van den Hoogen J."/>
            <person name="Gungor B."/>
            <person name="Hartog M."/>
            <person name="Hontelez J."/>
            <person name="Verver J."/>
            <person name="Yang W.-C."/>
            <person name="Schijlen E."/>
            <person name="Repin R."/>
            <person name="Schilthuizen M."/>
            <person name="Schranz E."/>
            <person name="Heidstra R."/>
            <person name="Miyata K."/>
            <person name="Fedorova E."/>
            <person name="Kohlen W."/>
            <person name="Bisseling T."/>
            <person name="Smit S."/>
            <person name="Geurts R."/>
        </authorList>
    </citation>
    <scope>NUCLEOTIDE SEQUENCE [LARGE SCALE GENOMIC DNA]</scope>
    <source>
        <strain evidence="3">cv. WU1-14</strain>
    </source>
</reference>
<keyword evidence="1" id="KW-0175">Coiled coil</keyword>
<name>A0A2P5CGS0_PARAD</name>